<dbReference type="PANTHER" id="PTHR30399:SF1">
    <property type="entry name" value="UTP PYROPHOSPHATASE"/>
    <property type="match status" value="1"/>
</dbReference>
<dbReference type="OrthoDB" id="9795402at2"/>
<dbReference type="InterPro" id="IPR053136">
    <property type="entry name" value="UTP_pyrophosphatase-like"/>
</dbReference>
<sequence length="245" mass="26741">MPASWSSTWSIVSSDGLHRHPALPLPVAIRRIATARVMRLRLDHGGTMLKLTIPRRVSERSALAWAAEQQGWVSAQLAKRPEGLPLRPGARIPFDGGELELVHAEGRPRAIRLVGTELHCGGPLEGLERRVLLWLRNMARDRLSAEVAAIAREAGVTVASVAVGDPVSRWGSCSAAGALRFSWRLILASPGARRFVVAHEVAHRLHMDHGPQFRAAERRLFGGDVAAARAELRLVAPRLRAVGRL</sequence>
<comment type="caution">
    <text evidence="2">The sequence shown here is derived from an EMBL/GenBank/DDBJ whole genome shotgun (WGS) entry which is preliminary data.</text>
</comment>
<dbReference type="Pfam" id="PF01863">
    <property type="entry name" value="YgjP-like"/>
    <property type="match status" value="1"/>
</dbReference>
<evidence type="ECO:0000313" key="3">
    <source>
        <dbReference type="Proteomes" id="UP000274661"/>
    </source>
</evidence>
<dbReference type="InterPro" id="IPR002725">
    <property type="entry name" value="YgjP-like_metallopeptidase"/>
</dbReference>
<evidence type="ECO:0000259" key="1">
    <source>
        <dbReference type="Pfam" id="PF01863"/>
    </source>
</evidence>
<evidence type="ECO:0000313" key="2">
    <source>
        <dbReference type="EMBL" id="RST29767.1"/>
    </source>
</evidence>
<organism evidence="2 3">
    <name type="scientific">Sphingomonas ginkgonis</name>
    <dbReference type="NCBI Taxonomy" id="2315330"/>
    <lineage>
        <taxon>Bacteria</taxon>
        <taxon>Pseudomonadati</taxon>
        <taxon>Pseudomonadota</taxon>
        <taxon>Alphaproteobacteria</taxon>
        <taxon>Sphingomonadales</taxon>
        <taxon>Sphingomonadaceae</taxon>
        <taxon>Sphingomonas</taxon>
    </lineage>
</organism>
<name>A0A3R9WNM6_9SPHN</name>
<dbReference type="Gene3D" id="3.30.2010.10">
    <property type="entry name" value="Metalloproteases ('zincins'), catalytic domain"/>
    <property type="match status" value="1"/>
</dbReference>
<proteinExistence type="predicted"/>
<gene>
    <name evidence="2" type="ORF">HMF7854_02200</name>
</gene>
<reference evidence="2 3" key="1">
    <citation type="submission" date="2018-12" db="EMBL/GenBank/DDBJ databases">
        <title>Sphingomonas sp. HMF7854 Genome sequencing and assembly.</title>
        <authorList>
            <person name="Cha I."/>
            <person name="Kang H."/>
            <person name="Kim H."/>
            <person name="Kang J."/>
            <person name="Joh K."/>
        </authorList>
    </citation>
    <scope>NUCLEOTIDE SEQUENCE [LARGE SCALE GENOMIC DNA]</scope>
    <source>
        <strain evidence="2 3">HMF7854</strain>
    </source>
</reference>
<dbReference type="CDD" id="cd07344">
    <property type="entry name" value="M48_yhfN_like"/>
    <property type="match status" value="1"/>
</dbReference>
<keyword evidence="3" id="KW-1185">Reference proteome</keyword>
<dbReference type="AlphaFoldDB" id="A0A3R9WNM6"/>
<dbReference type="EMBL" id="RWJF01000001">
    <property type="protein sequence ID" value="RST29767.1"/>
    <property type="molecule type" value="Genomic_DNA"/>
</dbReference>
<dbReference type="Proteomes" id="UP000274661">
    <property type="component" value="Unassembled WGS sequence"/>
</dbReference>
<accession>A0A3R9WNM6</accession>
<feature type="domain" description="YgjP-like metallopeptidase" evidence="1">
    <location>
        <begin position="38"/>
        <end position="220"/>
    </location>
</feature>
<protein>
    <submittedName>
        <fullName evidence="2">DUF45 domain-containing protein</fullName>
    </submittedName>
</protein>
<dbReference type="PANTHER" id="PTHR30399">
    <property type="entry name" value="UNCHARACTERIZED PROTEIN YGJP"/>
    <property type="match status" value="1"/>
</dbReference>